<organism evidence="1 2">
    <name type="scientific">Alteromonas sediminis</name>
    <dbReference type="NCBI Taxonomy" id="2259342"/>
    <lineage>
        <taxon>Bacteria</taxon>
        <taxon>Pseudomonadati</taxon>
        <taxon>Pseudomonadota</taxon>
        <taxon>Gammaproteobacteria</taxon>
        <taxon>Alteromonadales</taxon>
        <taxon>Alteromonadaceae</taxon>
        <taxon>Alteromonas/Salinimonas group</taxon>
        <taxon>Alteromonas</taxon>
    </lineage>
</organism>
<dbReference type="InterPro" id="IPR036397">
    <property type="entry name" value="RNaseH_sf"/>
</dbReference>
<dbReference type="Proteomes" id="UP000275281">
    <property type="component" value="Unassembled WGS sequence"/>
</dbReference>
<accession>A0A3N5YEF3</accession>
<protein>
    <recommendedName>
        <fullName evidence="3">Exonuclease domain-containing protein</fullName>
    </recommendedName>
</protein>
<comment type="caution">
    <text evidence="1">The sequence shown here is derived from an EMBL/GenBank/DDBJ whole genome shotgun (WGS) entry which is preliminary data.</text>
</comment>
<keyword evidence="2" id="KW-1185">Reference proteome</keyword>
<proteinExistence type="predicted"/>
<dbReference type="SUPFAM" id="SSF53098">
    <property type="entry name" value="Ribonuclease H-like"/>
    <property type="match status" value="1"/>
</dbReference>
<dbReference type="AlphaFoldDB" id="A0A3N5YEF3"/>
<evidence type="ECO:0008006" key="3">
    <source>
        <dbReference type="Google" id="ProtNLM"/>
    </source>
</evidence>
<dbReference type="RefSeq" id="WP_124026107.1">
    <property type="nucleotide sequence ID" value="NZ_JBHRSN010000005.1"/>
</dbReference>
<dbReference type="Gene3D" id="3.30.420.10">
    <property type="entry name" value="Ribonuclease H-like superfamily/Ribonuclease H"/>
    <property type="match status" value="1"/>
</dbReference>
<dbReference type="OrthoDB" id="5705783at2"/>
<gene>
    <name evidence="1" type="ORF">DRW07_01450</name>
</gene>
<evidence type="ECO:0000313" key="2">
    <source>
        <dbReference type="Proteomes" id="UP000275281"/>
    </source>
</evidence>
<dbReference type="InterPro" id="IPR012337">
    <property type="entry name" value="RNaseH-like_sf"/>
</dbReference>
<sequence length="172" mass="19551">MSIMTPTIIDIEASGFGSQSYPIEVGVITADGRRFCRLIKPLPHWSHWDPQAEGLHGISKQDLVQHGEDPRRVCHQLNAFLNTTTVYSDGWTVDSSWINRLFGDVGVNMVFHVSPLELILSEAQMSIWHRVKESMLKRQDCRRHRASNDAKLVQSTYSKTKEMLEAALTDCQ</sequence>
<dbReference type="GO" id="GO:0003676">
    <property type="term" value="F:nucleic acid binding"/>
    <property type="evidence" value="ECO:0007669"/>
    <property type="project" value="InterPro"/>
</dbReference>
<name>A0A3N5YEF3_9ALTE</name>
<reference evidence="1 2" key="1">
    <citation type="submission" date="2018-11" db="EMBL/GenBank/DDBJ databases">
        <authorList>
            <person name="Ye M.-Q."/>
            <person name="Du Z.-J."/>
        </authorList>
    </citation>
    <scope>NUCLEOTIDE SEQUENCE [LARGE SCALE GENOMIC DNA]</scope>
    <source>
        <strain evidence="1 2">U0105</strain>
    </source>
</reference>
<dbReference type="EMBL" id="RPOK01000001">
    <property type="protein sequence ID" value="RPJ68105.1"/>
    <property type="molecule type" value="Genomic_DNA"/>
</dbReference>
<evidence type="ECO:0000313" key="1">
    <source>
        <dbReference type="EMBL" id="RPJ68105.1"/>
    </source>
</evidence>